<evidence type="ECO:0000313" key="3">
    <source>
        <dbReference type="Proteomes" id="UP001056109"/>
    </source>
</evidence>
<keyword evidence="3" id="KW-1185">Reference proteome</keyword>
<dbReference type="Proteomes" id="UP001056109">
    <property type="component" value="Chromosome"/>
</dbReference>
<evidence type="ECO:0000256" key="1">
    <source>
        <dbReference type="SAM" id="Phobius"/>
    </source>
</evidence>
<gene>
    <name evidence="2" type="ORF">NG665_05750</name>
</gene>
<feature type="transmembrane region" description="Helical" evidence="1">
    <location>
        <begin position="99"/>
        <end position="118"/>
    </location>
</feature>
<dbReference type="RefSeq" id="WP_252672736.1">
    <property type="nucleotide sequence ID" value="NZ_CP099547.1"/>
</dbReference>
<organism evidence="2 3">
    <name type="scientific">Arcanobacterium pinnipediorum</name>
    <dbReference type="NCBI Taxonomy" id="1503041"/>
    <lineage>
        <taxon>Bacteria</taxon>
        <taxon>Bacillati</taxon>
        <taxon>Actinomycetota</taxon>
        <taxon>Actinomycetes</taxon>
        <taxon>Actinomycetales</taxon>
        <taxon>Actinomycetaceae</taxon>
        <taxon>Arcanobacterium</taxon>
    </lineage>
</organism>
<feature type="transmembrane region" description="Helical" evidence="1">
    <location>
        <begin position="47"/>
        <end position="69"/>
    </location>
</feature>
<feature type="transmembrane region" description="Helical" evidence="1">
    <location>
        <begin position="124"/>
        <end position="144"/>
    </location>
</feature>
<sequence>MSQPDKSTWGYTKHKRLPALGIAVPIGLSMGALFGALWAYLRSDTDNIWLYVAVFSTTTGFVFAGLIWVSIVDRTTIAGAIAKPEASIENTWHSKATSVGFFTVMIASSWGIAISSLYKHHTATLYLAIIFSLGILALIACYAIQRMRALK</sequence>
<keyword evidence="1" id="KW-0472">Membrane</keyword>
<evidence type="ECO:0008006" key="4">
    <source>
        <dbReference type="Google" id="ProtNLM"/>
    </source>
</evidence>
<evidence type="ECO:0000313" key="2">
    <source>
        <dbReference type="EMBL" id="USR78893.1"/>
    </source>
</evidence>
<feature type="transmembrane region" description="Helical" evidence="1">
    <location>
        <begin position="20"/>
        <end position="41"/>
    </location>
</feature>
<keyword evidence="1" id="KW-0812">Transmembrane</keyword>
<dbReference type="EMBL" id="CP099547">
    <property type="protein sequence ID" value="USR78893.1"/>
    <property type="molecule type" value="Genomic_DNA"/>
</dbReference>
<name>A0ABY5AI61_9ACTO</name>
<accession>A0ABY5AI61</accession>
<reference evidence="2" key="1">
    <citation type="submission" date="2022-06" db="EMBL/GenBank/DDBJ databases">
        <title>Complete Genome Sequence of Arcanobacterium pinnipediorum strain DSM 28752 isolated from a harbour seal.</title>
        <authorList>
            <person name="Borowiak M."/>
            <person name="Kreitlow A."/>
            <person name="Alssahen M."/>
            <person name="Malorny B."/>
            <person name="Laemmler C."/>
            <person name="Prenger-Berninghoff E."/>
            <person name="Siebert U."/>
            <person name="Ploetz M."/>
            <person name="Abdulmawjood A."/>
        </authorList>
    </citation>
    <scope>NUCLEOTIDE SEQUENCE</scope>
    <source>
        <strain evidence="2">DSM 28752</strain>
    </source>
</reference>
<protein>
    <recommendedName>
        <fullName evidence="4">DUF2178 domain-containing protein</fullName>
    </recommendedName>
</protein>
<keyword evidence="1" id="KW-1133">Transmembrane helix</keyword>
<proteinExistence type="predicted"/>